<dbReference type="InterPro" id="IPR006050">
    <property type="entry name" value="DNA_photolyase_N"/>
</dbReference>
<dbReference type="InterPro" id="IPR032673">
    <property type="entry name" value="DNA_photolyase_2_CS"/>
</dbReference>
<keyword evidence="15" id="KW-1185">Reference proteome</keyword>
<dbReference type="SUPFAM" id="SSF52425">
    <property type="entry name" value="Cryptochrome/photolyase, N-terminal domain"/>
    <property type="match status" value="1"/>
</dbReference>
<dbReference type="SUPFAM" id="SSF48173">
    <property type="entry name" value="Cryptochrome/photolyase FAD-binding domain"/>
    <property type="match status" value="1"/>
</dbReference>
<evidence type="ECO:0000256" key="4">
    <source>
        <dbReference type="ARBA" id="ARBA00014046"/>
    </source>
</evidence>
<dbReference type="eggNOG" id="COG0415">
    <property type="taxonomic scope" value="Bacteria"/>
</dbReference>
<dbReference type="EMBL" id="CP007452">
    <property type="protein sequence ID" value="AHM56049.1"/>
    <property type="molecule type" value="Genomic_DNA"/>
</dbReference>
<evidence type="ECO:0000256" key="7">
    <source>
        <dbReference type="ARBA" id="ARBA00022827"/>
    </source>
</evidence>
<evidence type="ECO:0000259" key="13">
    <source>
        <dbReference type="PROSITE" id="PS51645"/>
    </source>
</evidence>
<dbReference type="HOGENOM" id="CLU_026342_2_1_9"/>
<comment type="catalytic activity">
    <reaction evidence="12">
        <text>cyclobutadipyrimidine (in DNA) = 2 pyrimidine residues (in DNA).</text>
        <dbReference type="EC" id="4.1.99.3"/>
    </reaction>
</comment>
<evidence type="ECO:0000256" key="2">
    <source>
        <dbReference type="ARBA" id="ARBA00006409"/>
    </source>
</evidence>
<dbReference type="PROSITE" id="PS01083">
    <property type="entry name" value="DNA_PHOTOLYASES_2_1"/>
    <property type="match status" value="1"/>
</dbReference>
<keyword evidence="8" id="KW-0238">DNA-binding</keyword>
<evidence type="ECO:0000256" key="6">
    <source>
        <dbReference type="ARBA" id="ARBA00022763"/>
    </source>
</evidence>
<evidence type="ECO:0000256" key="9">
    <source>
        <dbReference type="ARBA" id="ARBA00023204"/>
    </source>
</evidence>
<gene>
    <name evidence="14" type="primary">phr</name>
    <name evidence="14" type="ORF">EAL2_c07480</name>
</gene>
<dbReference type="PATRIC" id="fig|1286171.3.peg.694"/>
<feature type="domain" description="Photolyase/cryptochrome alpha/beta" evidence="13">
    <location>
        <begin position="19"/>
        <end position="147"/>
    </location>
</feature>
<comment type="cofactor">
    <cofactor evidence="1">
        <name>FAD</name>
        <dbReference type="ChEBI" id="CHEBI:57692"/>
    </cofactor>
</comment>
<accession>W8T2S6</accession>
<dbReference type="InterPro" id="IPR052219">
    <property type="entry name" value="Photolyase_Class-2"/>
</dbReference>
<organism evidence="14 15">
    <name type="scientific">Peptoclostridium acidaminophilum DSM 3953</name>
    <dbReference type="NCBI Taxonomy" id="1286171"/>
    <lineage>
        <taxon>Bacteria</taxon>
        <taxon>Bacillati</taxon>
        <taxon>Bacillota</taxon>
        <taxon>Clostridia</taxon>
        <taxon>Peptostreptococcales</taxon>
        <taxon>Peptoclostridiaceae</taxon>
        <taxon>Peptoclostridium</taxon>
    </lineage>
</organism>
<proteinExistence type="inferred from homology"/>
<dbReference type="Gene3D" id="3.40.50.620">
    <property type="entry name" value="HUPs"/>
    <property type="match status" value="1"/>
</dbReference>
<keyword evidence="7" id="KW-0274">FAD</keyword>
<evidence type="ECO:0000256" key="10">
    <source>
        <dbReference type="ARBA" id="ARBA00023239"/>
    </source>
</evidence>
<reference evidence="14 15" key="1">
    <citation type="journal article" date="2014" name="Genome Announc.">
        <title>Complete Genome Sequence of Amino Acid-Utilizing Eubacterium acidaminophilum al-2 (DSM 3953).</title>
        <authorList>
            <person name="Poehlein A."/>
            <person name="Andreesen J.R."/>
            <person name="Daniel R."/>
        </authorList>
    </citation>
    <scope>NUCLEOTIDE SEQUENCE [LARGE SCALE GENOMIC DNA]</scope>
    <source>
        <strain evidence="14 15">DSM 3953</strain>
    </source>
</reference>
<dbReference type="AlphaFoldDB" id="W8T2S6"/>
<comment type="similarity">
    <text evidence="2">Belongs to the DNA photolyase class-2 family.</text>
</comment>
<dbReference type="GO" id="GO:0003904">
    <property type="term" value="F:deoxyribodipyrimidine photo-lyase activity"/>
    <property type="evidence" value="ECO:0007669"/>
    <property type="project" value="UniProtKB-EC"/>
</dbReference>
<evidence type="ECO:0000256" key="8">
    <source>
        <dbReference type="ARBA" id="ARBA00023125"/>
    </source>
</evidence>
<dbReference type="InterPro" id="IPR036134">
    <property type="entry name" value="Crypto/Photolyase_FAD-like_sf"/>
</dbReference>
<keyword evidence="6" id="KW-0227">DNA damage</keyword>
<sequence>MISQERVKILNDKNVVDNPYVVYWMQSSQRAEYNHALEYAIHHANSLKKPLIVYFGITDFFPEANERHYYFMLEGLKEVKTELANRNIRMLIRRVSPEIGALEISSLAALMIVDRGYLRIERQWRDFLAQNAVCPVIQVETNVIVPVESASTKEEYSAATFRAKINKVLDSFISPLNETTVNLPSTDLEIPFVEFDVDDIESDAAQLEIDKAVRPVSFFKGGTSQAKKLLEDFISKKLPLYSKYRNEPGLDYSSEISPYLHFGQISPLYIFRRLVDINQEDKKDFLEELIVRRELSMNFIIYNEKYDSYEAIPSWARSTLENHAADDREYLYALAELEESKTHDLYWNAAQKEMVLTGKMHGYMRMYWGKKILEWSATPEDAFKKAIYLNNKYCLDGRDPNSFAGVAWCFGKHDRPWKEREIFGTVRYMNSKGLDRKFDMNKYLDKIAKLQ</sequence>
<evidence type="ECO:0000256" key="5">
    <source>
        <dbReference type="ARBA" id="ARBA00022630"/>
    </source>
</evidence>
<evidence type="ECO:0000256" key="1">
    <source>
        <dbReference type="ARBA" id="ARBA00001974"/>
    </source>
</evidence>
<dbReference type="PANTHER" id="PTHR10211:SF0">
    <property type="entry name" value="DEOXYRIBODIPYRIMIDINE PHOTO-LYASE"/>
    <property type="match status" value="1"/>
</dbReference>
<dbReference type="InterPro" id="IPR014729">
    <property type="entry name" value="Rossmann-like_a/b/a_fold"/>
</dbReference>
<name>W8T2S6_PEPAC</name>
<evidence type="ECO:0000256" key="12">
    <source>
        <dbReference type="ARBA" id="ARBA00033999"/>
    </source>
</evidence>
<dbReference type="FunFam" id="1.10.579.10:FF:000002">
    <property type="entry name" value="Deoxyribodipyrimidine photolyase"/>
    <property type="match status" value="1"/>
</dbReference>
<evidence type="ECO:0000313" key="14">
    <source>
        <dbReference type="EMBL" id="AHM56049.1"/>
    </source>
</evidence>
<dbReference type="InterPro" id="IPR036155">
    <property type="entry name" value="Crypto/Photolyase_N_sf"/>
</dbReference>
<keyword evidence="5" id="KW-0285">Flavoprotein</keyword>
<dbReference type="Gene3D" id="1.10.579.10">
    <property type="entry name" value="DNA Cyclobutane Dipyrimidine Photolyase, subunit A, domain 3"/>
    <property type="match status" value="1"/>
</dbReference>
<evidence type="ECO:0000256" key="11">
    <source>
        <dbReference type="ARBA" id="ARBA00031671"/>
    </source>
</evidence>
<dbReference type="OrthoDB" id="9772484at2"/>
<dbReference type="EC" id="4.1.99.3" evidence="3"/>
<evidence type="ECO:0000256" key="3">
    <source>
        <dbReference type="ARBA" id="ARBA00013149"/>
    </source>
</evidence>
<dbReference type="GO" id="GO:0000719">
    <property type="term" value="P:photoreactive repair"/>
    <property type="evidence" value="ECO:0007669"/>
    <property type="project" value="TreeGrafter"/>
</dbReference>
<dbReference type="Pfam" id="PF00875">
    <property type="entry name" value="DNA_photolyase"/>
    <property type="match status" value="1"/>
</dbReference>
<evidence type="ECO:0000313" key="15">
    <source>
        <dbReference type="Proteomes" id="UP000019591"/>
    </source>
</evidence>
<dbReference type="STRING" id="1286171.EAL2_c07480"/>
<dbReference type="KEGG" id="eac:EAL2_c07480"/>
<dbReference type="PANTHER" id="PTHR10211">
    <property type="entry name" value="DEOXYRIBODIPYRIMIDINE PHOTOLYASE"/>
    <property type="match status" value="1"/>
</dbReference>
<dbReference type="RefSeq" id="WP_025435084.1">
    <property type="nucleotide sequence ID" value="NZ_CP007452.1"/>
</dbReference>
<keyword evidence="9" id="KW-0234">DNA repair</keyword>
<dbReference type="GO" id="GO:0003677">
    <property type="term" value="F:DNA binding"/>
    <property type="evidence" value="ECO:0007669"/>
    <property type="project" value="UniProtKB-KW"/>
</dbReference>
<keyword evidence="10 14" id="KW-0456">Lyase</keyword>
<dbReference type="Gene3D" id="1.25.40.80">
    <property type="match status" value="1"/>
</dbReference>
<dbReference type="Proteomes" id="UP000019591">
    <property type="component" value="Chromosome"/>
</dbReference>
<dbReference type="PROSITE" id="PS51645">
    <property type="entry name" value="PHR_CRY_ALPHA_BETA"/>
    <property type="match status" value="1"/>
</dbReference>
<protein>
    <recommendedName>
        <fullName evidence="4">Deoxyribodipyrimidine photo-lyase</fullName>
        <ecNumber evidence="3">4.1.99.3</ecNumber>
    </recommendedName>
    <alternativeName>
        <fullName evidence="11">DNA photolyase</fullName>
    </alternativeName>
</protein>